<dbReference type="RefSeq" id="WP_088520331.1">
    <property type="nucleotide sequence ID" value="NZ_FYDG01000003.1"/>
</dbReference>
<dbReference type="EMBL" id="FYDG01000003">
    <property type="protein sequence ID" value="SNB69420.1"/>
    <property type="molecule type" value="Genomic_DNA"/>
</dbReference>
<accession>A0A212RB45</accession>
<dbReference type="AlphaFoldDB" id="A0A212RB45"/>
<dbReference type="Proteomes" id="UP000198418">
    <property type="component" value="Unassembled WGS sequence"/>
</dbReference>
<gene>
    <name evidence="1" type="ORF">SAMN06265338_103215</name>
</gene>
<protein>
    <submittedName>
        <fullName evidence="1">Uncharacterized protein</fullName>
    </submittedName>
</protein>
<evidence type="ECO:0000313" key="1">
    <source>
        <dbReference type="EMBL" id="SNB69420.1"/>
    </source>
</evidence>
<keyword evidence="2" id="KW-1185">Reference proteome</keyword>
<sequence length="127" mass="13682">MTGPAIPPRYGARQAMPLQGFLDQTESVDLDAILGKLEGTPAVSNELALERERVAKLAAAWAATPEGAAILEFLADISVRRPMFLPGLGQEAVAYAAHREGQNNLFWQLVQLIATGRDETPPAREGM</sequence>
<organism evidence="1 2">
    <name type="scientific">Rhodoblastus acidophilus</name>
    <name type="common">Rhodopseudomonas acidophila</name>
    <dbReference type="NCBI Taxonomy" id="1074"/>
    <lineage>
        <taxon>Bacteria</taxon>
        <taxon>Pseudomonadati</taxon>
        <taxon>Pseudomonadota</taxon>
        <taxon>Alphaproteobacteria</taxon>
        <taxon>Hyphomicrobiales</taxon>
        <taxon>Rhodoblastaceae</taxon>
        <taxon>Rhodoblastus</taxon>
    </lineage>
</organism>
<proteinExistence type="predicted"/>
<dbReference type="OrthoDB" id="8448998at2"/>
<evidence type="ECO:0000313" key="2">
    <source>
        <dbReference type="Proteomes" id="UP000198418"/>
    </source>
</evidence>
<reference evidence="2" key="1">
    <citation type="submission" date="2017-06" db="EMBL/GenBank/DDBJ databases">
        <authorList>
            <person name="Varghese N."/>
            <person name="Submissions S."/>
        </authorList>
    </citation>
    <scope>NUCLEOTIDE SEQUENCE [LARGE SCALE GENOMIC DNA]</scope>
    <source>
        <strain evidence="2">DSM 137</strain>
    </source>
</reference>
<name>A0A212RB45_RHOAC</name>